<dbReference type="Pfam" id="PF03772">
    <property type="entry name" value="Competence"/>
    <property type="match status" value="1"/>
</dbReference>
<feature type="transmembrane region" description="Helical" evidence="6">
    <location>
        <begin position="500"/>
        <end position="523"/>
    </location>
</feature>
<dbReference type="InterPro" id="IPR001279">
    <property type="entry name" value="Metallo-B-lactamas"/>
</dbReference>
<feature type="transmembrane region" description="Helical" evidence="6">
    <location>
        <begin position="346"/>
        <end position="365"/>
    </location>
</feature>
<dbReference type="STRING" id="1120920.SAMN03080599_00617"/>
<feature type="transmembrane region" description="Helical" evidence="6">
    <location>
        <begin position="377"/>
        <end position="396"/>
    </location>
</feature>
<gene>
    <name evidence="8" type="ORF">SAMN03080599_00617</name>
</gene>
<dbReference type="CDD" id="cd07731">
    <property type="entry name" value="ComA-like_MBL-fold"/>
    <property type="match status" value="1"/>
</dbReference>
<evidence type="ECO:0000256" key="3">
    <source>
        <dbReference type="ARBA" id="ARBA00022692"/>
    </source>
</evidence>
<evidence type="ECO:0000256" key="4">
    <source>
        <dbReference type="ARBA" id="ARBA00022989"/>
    </source>
</evidence>
<dbReference type="EMBL" id="FMWL01000002">
    <property type="protein sequence ID" value="SCZ77172.1"/>
    <property type="molecule type" value="Genomic_DNA"/>
</dbReference>
<feature type="transmembrane region" description="Helical" evidence="6">
    <location>
        <begin position="403"/>
        <end position="428"/>
    </location>
</feature>
<evidence type="ECO:0000313" key="8">
    <source>
        <dbReference type="EMBL" id="SCZ77172.1"/>
    </source>
</evidence>
<dbReference type="NCBIfam" id="TIGR00361">
    <property type="entry name" value="ComEC_Rec2"/>
    <property type="match status" value="1"/>
</dbReference>
<evidence type="ECO:0000313" key="9">
    <source>
        <dbReference type="Proteomes" id="UP000199208"/>
    </source>
</evidence>
<keyword evidence="4 6" id="KW-1133">Transmembrane helix</keyword>
<dbReference type="SMART" id="SM00849">
    <property type="entry name" value="Lactamase_B"/>
    <property type="match status" value="1"/>
</dbReference>
<dbReference type="AlphaFoldDB" id="A0A1G5RSV8"/>
<accession>A0A1G5RSV8</accession>
<dbReference type="GO" id="GO:0005886">
    <property type="term" value="C:plasma membrane"/>
    <property type="evidence" value="ECO:0007669"/>
    <property type="project" value="UniProtKB-SubCell"/>
</dbReference>
<keyword evidence="5 6" id="KW-0472">Membrane</keyword>
<dbReference type="InterPro" id="IPR052159">
    <property type="entry name" value="Competence_DNA_uptake"/>
</dbReference>
<dbReference type="RefSeq" id="WP_170829254.1">
    <property type="nucleotide sequence ID" value="NZ_FMWL01000002.1"/>
</dbReference>
<feature type="domain" description="Metallo-beta-lactamase" evidence="7">
    <location>
        <begin position="536"/>
        <end position="729"/>
    </location>
</feature>
<dbReference type="Gene3D" id="3.60.15.10">
    <property type="entry name" value="Ribonuclease Z/Hydroxyacylglutathione hydrolase-like"/>
    <property type="match status" value="1"/>
</dbReference>
<name>A0A1G5RSV8_9FIRM</name>
<keyword evidence="2" id="KW-1003">Cell membrane</keyword>
<dbReference type="InterPro" id="IPR025405">
    <property type="entry name" value="DUF4131"/>
</dbReference>
<feature type="transmembrane region" description="Helical" evidence="6">
    <location>
        <begin position="276"/>
        <end position="308"/>
    </location>
</feature>
<dbReference type="Pfam" id="PF13567">
    <property type="entry name" value="DUF4131"/>
    <property type="match status" value="1"/>
</dbReference>
<sequence>MRRPALNLWVGLAFGIMAAADRIVLWLALSIAVGISWVMTEPWTGLSEALGRREPAASRGTALFLVLISFWAGSWLMTRQEQAFRTENPVVVTAVGYVDRYSALSEEKLIYCVSVHDGEDIGLPETFRAVIKPEVHLEVGRYYKMTLSLQSAALPRNPGMFNYRQYLDSRGIGFQGTIDRVERLDRGGHWRIFLREQVRQEILKRLLAGMGEDAGQLAAAMILGDTADLDPELLAVYRQTGTAHILAVSGLHFGILFSGVEIALDRLKLPYKIKKICLLVMVLSFLGLVGLKSSAMRAAGMLILAVALQASGRPYDRLNVLGLVGAGLLAFRPVLLFDVGYQMSMAAVYGIAAILPALIKPSPAYNNEEGRRGLKLLHGPALSLSVLAAAALPAAVHFNTLTLISILVNLPVVFLTGIALPLAFITVLTSPLPGIPALTGWCSSQILQLIEVTVRFAENAVQQPSMVVATPGLFTAGGTAGALGLFALRRQRAQVFEAGRLQLTAAALLLTVIVFSLPVEAWLQPMDRVRYFDVGQGDAALLQTRGGENILIDTGDGRTFREMDQLLLKTGVSRLDLMVLTHPHLDHTGGAEAVLKRLRVGALVISAAVSPEAYGSLIPLAQSVGTELLAASAGDQIQLKNSRLQVLSPFAHNRATDPNQASIVLLFVSGEIAFLFTGDITARQEYAIIDGIPDLKTILKVAHHGSKTSSDEAFIAALNPGLAVISVGRNSFGHPGAKTLETLERSGFLTFRTDESGCVEIKTDGTAVYLKRMTE</sequence>
<dbReference type="Pfam" id="PF00753">
    <property type="entry name" value="Lactamase_B"/>
    <property type="match status" value="1"/>
</dbReference>
<proteinExistence type="predicted"/>
<dbReference type="NCBIfam" id="TIGR00360">
    <property type="entry name" value="ComEC_N-term"/>
    <property type="match status" value="1"/>
</dbReference>
<keyword evidence="9" id="KW-1185">Reference proteome</keyword>
<dbReference type="InterPro" id="IPR035681">
    <property type="entry name" value="ComA-like_MBL"/>
</dbReference>
<dbReference type="PANTHER" id="PTHR30619">
    <property type="entry name" value="DNA INTERNALIZATION/COMPETENCE PROTEIN COMEC/REC2"/>
    <property type="match status" value="1"/>
</dbReference>
<evidence type="ECO:0000256" key="6">
    <source>
        <dbReference type="SAM" id="Phobius"/>
    </source>
</evidence>
<dbReference type="SUPFAM" id="SSF56281">
    <property type="entry name" value="Metallo-hydrolase/oxidoreductase"/>
    <property type="match status" value="1"/>
</dbReference>
<feature type="transmembrane region" description="Helical" evidence="6">
    <location>
        <begin position="12"/>
        <end position="37"/>
    </location>
</feature>
<organism evidence="8 9">
    <name type="scientific">Acidaminobacter hydrogenoformans DSM 2784</name>
    <dbReference type="NCBI Taxonomy" id="1120920"/>
    <lineage>
        <taxon>Bacteria</taxon>
        <taxon>Bacillati</taxon>
        <taxon>Bacillota</taxon>
        <taxon>Clostridia</taxon>
        <taxon>Peptostreptococcales</taxon>
        <taxon>Acidaminobacteraceae</taxon>
        <taxon>Acidaminobacter</taxon>
    </lineage>
</organism>
<comment type="subcellular location">
    <subcellularLocation>
        <location evidence="1">Cell membrane</location>
        <topology evidence="1">Multi-pass membrane protein</topology>
    </subcellularLocation>
</comment>
<keyword evidence="3 6" id="KW-0812">Transmembrane</keyword>
<feature type="transmembrane region" description="Helical" evidence="6">
    <location>
        <begin position="57"/>
        <end position="77"/>
    </location>
</feature>
<protein>
    <submittedName>
        <fullName evidence="8">Competence protein ComEC</fullName>
    </submittedName>
</protein>
<reference evidence="8 9" key="1">
    <citation type="submission" date="2016-10" db="EMBL/GenBank/DDBJ databases">
        <authorList>
            <person name="de Groot N.N."/>
        </authorList>
    </citation>
    <scope>NUCLEOTIDE SEQUENCE [LARGE SCALE GENOMIC DNA]</scope>
    <source>
        <strain evidence="8 9">DSM 2784</strain>
    </source>
</reference>
<dbReference type="InterPro" id="IPR004797">
    <property type="entry name" value="Competence_ComEC/Rec2"/>
</dbReference>
<feature type="transmembrane region" description="Helical" evidence="6">
    <location>
        <begin position="466"/>
        <end position="488"/>
    </location>
</feature>
<evidence type="ECO:0000256" key="2">
    <source>
        <dbReference type="ARBA" id="ARBA00022475"/>
    </source>
</evidence>
<dbReference type="GO" id="GO:0030420">
    <property type="term" value="P:establishment of competence for transformation"/>
    <property type="evidence" value="ECO:0007669"/>
    <property type="project" value="InterPro"/>
</dbReference>
<feature type="transmembrane region" description="Helical" evidence="6">
    <location>
        <begin position="320"/>
        <end position="339"/>
    </location>
</feature>
<dbReference type="Proteomes" id="UP000199208">
    <property type="component" value="Unassembled WGS sequence"/>
</dbReference>
<evidence type="ECO:0000256" key="5">
    <source>
        <dbReference type="ARBA" id="ARBA00023136"/>
    </source>
</evidence>
<dbReference type="PANTHER" id="PTHR30619:SF7">
    <property type="entry name" value="BETA-LACTAMASE DOMAIN PROTEIN"/>
    <property type="match status" value="1"/>
</dbReference>
<evidence type="ECO:0000259" key="7">
    <source>
        <dbReference type="SMART" id="SM00849"/>
    </source>
</evidence>
<evidence type="ECO:0000256" key="1">
    <source>
        <dbReference type="ARBA" id="ARBA00004651"/>
    </source>
</evidence>
<dbReference type="InterPro" id="IPR004477">
    <property type="entry name" value="ComEC_N"/>
</dbReference>
<dbReference type="InterPro" id="IPR036866">
    <property type="entry name" value="RibonucZ/Hydroxyglut_hydro"/>
</dbReference>